<dbReference type="NCBIfam" id="TIGR01048">
    <property type="entry name" value="lysA"/>
    <property type="match status" value="1"/>
</dbReference>
<dbReference type="InterPro" id="IPR000183">
    <property type="entry name" value="Orn/DAP/Arg_de-COase"/>
</dbReference>
<evidence type="ECO:0000256" key="14">
    <source>
        <dbReference type="RuleBase" id="RU003738"/>
    </source>
</evidence>
<evidence type="ECO:0000259" key="15">
    <source>
        <dbReference type="Pfam" id="PF02784"/>
    </source>
</evidence>
<dbReference type="GO" id="GO:0008836">
    <property type="term" value="F:diaminopimelate decarboxylase activity"/>
    <property type="evidence" value="ECO:0007669"/>
    <property type="project" value="UniProtKB-UniRule"/>
</dbReference>
<keyword evidence="17" id="KW-1185">Reference proteome</keyword>
<feature type="binding site" evidence="12">
    <location>
        <begin position="290"/>
        <end position="293"/>
    </location>
    <ligand>
        <name>pyridoxal 5'-phosphate</name>
        <dbReference type="ChEBI" id="CHEBI:597326"/>
    </ligand>
</feature>
<dbReference type="GO" id="GO:0030170">
    <property type="term" value="F:pyridoxal phosphate binding"/>
    <property type="evidence" value="ECO:0007669"/>
    <property type="project" value="UniProtKB-UniRule"/>
</dbReference>
<evidence type="ECO:0000256" key="8">
    <source>
        <dbReference type="ARBA" id="ARBA00060643"/>
    </source>
</evidence>
<dbReference type="Pfam" id="PF02784">
    <property type="entry name" value="Orn_Arg_deC_N"/>
    <property type="match status" value="1"/>
</dbReference>
<dbReference type="CDD" id="cd06828">
    <property type="entry name" value="PLPDE_III_DapDC"/>
    <property type="match status" value="1"/>
</dbReference>
<evidence type="ECO:0000256" key="12">
    <source>
        <dbReference type="HAMAP-Rule" id="MF_02120"/>
    </source>
</evidence>
<evidence type="ECO:0000256" key="3">
    <source>
        <dbReference type="ARBA" id="ARBA00022793"/>
    </source>
</evidence>
<evidence type="ECO:0000256" key="10">
    <source>
        <dbReference type="ARBA" id="ARBA00066427"/>
    </source>
</evidence>
<dbReference type="PRINTS" id="PR01181">
    <property type="entry name" value="DAPDCRBXLASE"/>
</dbReference>
<dbReference type="Gene3D" id="3.20.20.10">
    <property type="entry name" value="Alanine racemase"/>
    <property type="match status" value="1"/>
</dbReference>
<evidence type="ECO:0000256" key="2">
    <source>
        <dbReference type="ARBA" id="ARBA00022605"/>
    </source>
</evidence>
<feature type="active site" description="Proton donor" evidence="13">
    <location>
        <position position="361"/>
    </location>
</feature>
<feature type="binding site" evidence="12">
    <location>
        <position position="362"/>
    </location>
    <ligand>
        <name>substrate</name>
    </ligand>
</feature>
<feature type="domain" description="Orn/DAP/Arg decarboxylase 2 N-terminal" evidence="15">
    <location>
        <begin position="41"/>
        <end position="296"/>
    </location>
</feature>
<dbReference type="SUPFAM" id="SSF51419">
    <property type="entry name" value="PLP-binding barrel"/>
    <property type="match status" value="1"/>
</dbReference>
<feature type="binding site" evidence="12">
    <location>
        <position position="248"/>
    </location>
    <ligand>
        <name>pyridoxal 5'-phosphate</name>
        <dbReference type="ChEBI" id="CHEBI:597326"/>
    </ligand>
</feature>
<dbReference type="OrthoDB" id="9802241at2"/>
<evidence type="ECO:0000256" key="13">
    <source>
        <dbReference type="PIRSR" id="PIRSR600183-50"/>
    </source>
</evidence>
<comment type="similarity">
    <text evidence="9 12">Belongs to the Orn/Lys/Arg decarboxylase class-II family. LysA subfamily.</text>
</comment>
<evidence type="ECO:0000313" key="16">
    <source>
        <dbReference type="EMBL" id="GAC43730.1"/>
    </source>
</evidence>
<comment type="catalytic activity">
    <reaction evidence="7 12 14">
        <text>meso-2,6-diaminopimelate + H(+) = L-lysine + CO2</text>
        <dbReference type="Rhea" id="RHEA:15101"/>
        <dbReference type="ChEBI" id="CHEBI:15378"/>
        <dbReference type="ChEBI" id="CHEBI:16526"/>
        <dbReference type="ChEBI" id="CHEBI:32551"/>
        <dbReference type="ChEBI" id="CHEBI:57791"/>
        <dbReference type="EC" id="4.1.1.20"/>
    </reaction>
</comment>
<dbReference type="InterPro" id="IPR002986">
    <property type="entry name" value="DAP_deCOOHase_LysA"/>
</dbReference>
<keyword evidence="4 12" id="KW-0663">Pyridoxal phosphate</keyword>
<dbReference type="FunFam" id="3.20.20.10:FF:000003">
    <property type="entry name" value="Diaminopimelate decarboxylase"/>
    <property type="match status" value="1"/>
</dbReference>
<dbReference type="PANTHER" id="PTHR43727">
    <property type="entry name" value="DIAMINOPIMELATE DECARBOXYLASE"/>
    <property type="match status" value="1"/>
</dbReference>
<name>M9LKB8_PAEPP</name>
<dbReference type="EC" id="4.1.1.20" evidence="10 12"/>
<dbReference type="UniPathway" id="UPA00034">
    <property type="reaction ID" value="UER00027"/>
</dbReference>
<evidence type="ECO:0000256" key="6">
    <source>
        <dbReference type="ARBA" id="ARBA00023239"/>
    </source>
</evidence>
<evidence type="ECO:0000256" key="4">
    <source>
        <dbReference type="ARBA" id="ARBA00022898"/>
    </source>
</evidence>
<dbReference type="Gene3D" id="2.40.37.10">
    <property type="entry name" value="Lyase, Ornithine Decarboxylase, Chain A, domain 1"/>
    <property type="match status" value="1"/>
</dbReference>
<dbReference type="PANTHER" id="PTHR43727:SF2">
    <property type="entry name" value="GROUP IV DECARBOXYLASE"/>
    <property type="match status" value="1"/>
</dbReference>
<comment type="subunit">
    <text evidence="12">Homodimer.</text>
</comment>
<gene>
    <name evidence="12" type="primary">lysA</name>
    <name evidence="16" type="ORF">PPOP_3130</name>
</gene>
<dbReference type="EMBL" id="BALG01000244">
    <property type="protein sequence ID" value="GAC43730.1"/>
    <property type="molecule type" value="Genomic_DNA"/>
</dbReference>
<comment type="caution">
    <text evidence="16">The sequence shown here is derived from an EMBL/GenBank/DDBJ whole genome shotgun (WGS) entry which is preliminary data.</text>
</comment>
<feature type="modified residue" description="N6-(pyridoxal phosphate)lysine" evidence="12 13">
    <location>
        <position position="66"/>
    </location>
</feature>
<dbReference type="Proteomes" id="UP000029453">
    <property type="component" value="Unassembled WGS sequence"/>
</dbReference>
<proteinExistence type="inferred from homology"/>
<organism evidence="16 17">
    <name type="scientific">Paenibacillus popilliae ATCC 14706</name>
    <dbReference type="NCBI Taxonomy" id="1212764"/>
    <lineage>
        <taxon>Bacteria</taxon>
        <taxon>Bacillati</taxon>
        <taxon>Bacillota</taxon>
        <taxon>Bacilli</taxon>
        <taxon>Bacillales</taxon>
        <taxon>Paenibacillaceae</taxon>
        <taxon>Paenibacillus</taxon>
    </lineage>
</organism>
<sequence length="446" mass="48958">MHLHGTSTINESGHLQIGGCDVTTLKNQFGTPLYIMDEALIRTRSREYIEAFRESGLNFQVAYASKAFCVMAMCRIVDEEGLSLDIVSEGELHTALQAGFPAERIHFHGNNKTQDEIEMALNARIGCFVVDSFAELHLLNALAKMRRQQVSVLLRVTPGVEAHTHEYISTGQTDSKFGFDIENGTALQAVAQVSDAEGLHLLGIHSHIGSQIFETEGFRMAIQRVAEFAANVRSQMNVVFRVLNLGGGFGIRYVEGDKPLAVRDYVKAITEMVRTHFGPLYSELPEIWIEPGRSIVGEAGTTLYTIGSIKDIPGVRKYVAVDGGMSDNPRPALYGSKYEAMVANRAKDAADEVVTIAGKCCESGDMLIRDVSLPSVSAGDLLAVSCTGAYNYSMASNYNRIPRPAVVFVRGGEADLVVRRETHKDIVRCDLIPTRLEKRESQPLGR</sequence>
<keyword evidence="5 12" id="KW-0457">Lysine biosynthesis</keyword>
<evidence type="ECO:0000256" key="1">
    <source>
        <dbReference type="ARBA" id="ARBA00001933"/>
    </source>
</evidence>
<evidence type="ECO:0000256" key="9">
    <source>
        <dbReference type="ARBA" id="ARBA00060983"/>
    </source>
</evidence>
<feature type="binding site" evidence="12">
    <location>
        <position position="334"/>
    </location>
    <ligand>
        <name>substrate</name>
    </ligand>
</feature>
<dbReference type="InterPro" id="IPR009006">
    <property type="entry name" value="Ala_racemase/Decarboxylase_C"/>
</dbReference>
<dbReference type="RefSeq" id="WP_006287430.1">
    <property type="nucleotide sequence ID" value="NZ_BALG01000244.1"/>
</dbReference>
<feature type="binding site" evidence="12">
    <location>
        <position position="390"/>
    </location>
    <ligand>
        <name>pyridoxal 5'-phosphate</name>
        <dbReference type="ChEBI" id="CHEBI:597326"/>
    </ligand>
</feature>
<dbReference type="InterPro" id="IPR029066">
    <property type="entry name" value="PLP-binding_barrel"/>
</dbReference>
<dbReference type="FunFam" id="2.40.37.10:FF:000003">
    <property type="entry name" value="Diaminopimelate decarboxylase"/>
    <property type="match status" value="1"/>
</dbReference>
<dbReference type="SUPFAM" id="SSF50621">
    <property type="entry name" value="Alanine racemase C-terminal domain-like"/>
    <property type="match status" value="1"/>
</dbReference>
<keyword evidence="2 12" id="KW-0028">Amino-acid biosynthesis</keyword>
<feature type="binding site" evidence="12">
    <location>
        <position position="330"/>
    </location>
    <ligand>
        <name>substrate</name>
    </ligand>
</feature>
<dbReference type="HAMAP" id="MF_02120">
    <property type="entry name" value="LysA"/>
    <property type="match status" value="1"/>
</dbReference>
<dbReference type="GO" id="GO:0009089">
    <property type="term" value="P:lysine biosynthetic process via diaminopimelate"/>
    <property type="evidence" value="ECO:0007669"/>
    <property type="project" value="UniProtKB-UniRule"/>
</dbReference>
<comment type="cofactor">
    <cofactor evidence="1 12 13 14">
        <name>pyridoxal 5'-phosphate</name>
        <dbReference type="ChEBI" id="CHEBI:597326"/>
    </cofactor>
</comment>
<dbReference type="AlphaFoldDB" id="M9LKB8"/>
<evidence type="ECO:0000256" key="7">
    <source>
        <dbReference type="ARBA" id="ARBA00050464"/>
    </source>
</evidence>
<keyword evidence="6 12" id="KW-0456">Lyase</keyword>
<comment type="function">
    <text evidence="12">Specifically catalyzes the decarboxylation of meso-diaminopimelate (meso-DAP) to L-lysine.</text>
</comment>
<evidence type="ECO:0000256" key="11">
    <source>
        <dbReference type="ARBA" id="ARBA00074972"/>
    </source>
</evidence>
<evidence type="ECO:0000256" key="5">
    <source>
        <dbReference type="ARBA" id="ARBA00023154"/>
    </source>
</evidence>
<feature type="binding site" evidence="12">
    <location>
        <position position="293"/>
    </location>
    <ligand>
        <name>substrate</name>
    </ligand>
</feature>
<evidence type="ECO:0000313" key="17">
    <source>
        <dbReference type="Proteomes" id="UP000029453"/>
    </source>
</evidence>
<feature type="binding site" evidence="12">
    <location>
        <position position="390"/>
    </location>
    <ligand>
        <name>substrate</name>
    </ligand>
</feature>
<comment type="pathway">
    <text evidence="8 12 14">Amino-acid biosynthesis; L-lysine biosynthesis via DAP pathway; L-lysine from DL-2,6-diaminopimelate: step 1/1.</text>
</comment>
<dbReference type="PRINTS" id="PR01179">
    <property type="entry name" value="ODADCRBXLASE"/>
</dbReference>
<keyword evidence="3 12" id="KW-0210">Decarboxylase</keyword>
<reference evidence="16 17" key="1">
    <citation type="submission" date="2012-10" db="EMBL/GenBank/DDBJ databases">
        <title>Draft Genome Sequence of Paenibacillus popilliae ATCC 14706T.</title>
        <authorList>
            <person name="Iiyama K."/>
            <person name="Mori K."/>
            <person name="Mon H."/>
            <person name="Chieda Y."/>
            <person name="Lee J.M."/>
            <person name="Kusakabe T."/>
            <person name="Tashiro K."/>
            <person name="Asano S."/>
            <person name="Yasunaga-Aoki C."/>
            <person name="Shimizu S."/>
        </authorList>
    </citation>
    <scope>NUCLEOTIDE SEQUENCE [LARGE SCALE GENOMIC DNA]</scope>
    <source>
        <strain evidence="16 17">ATCC 14706</strain>
    </source>
</reference>
<protein>
    <recommendedName>
        <fullName evidence="11 12">Diaminopimelate decarboxylase</fullName>
        <shortName evidence="12">DAP decarboxylase</shortName>
        <shortName evidence="12">DAPDC</shortName>
        <ecNumber evidence="10 12">4.1.1.20</ecNumber>
    </recommendedName>
</protein>
<dbReference type="InterPro" id="IPR022644">
    <property type="entry name" value="De-COase2_N"/>
</dbReference>
<accession>M9LKB8</accession>